<sequence length="111" mass="12162">MSEGQHRLIENGHFIDCCLCQSSRNNTLYMRDSSSSTCEKNTAGSTLKAHSGEINPGVTKIIKEVTKYLSKSQPAVTTLLKRYEQAIAATNQDLGLIVSKDILAMVGRQCI</sequence>
<dbReference type="EMBL" id="JYDQ01000030">
    <property type="protein sequence ID" value="KRY19917.1"/>
    <property type="molecule type" value="Genomic_DNA"/>
</dbReference>
<evidence type="ECO:0000313" key="1">
    <source>
        <dbReference type="EMBL" id="KRY19917.1"/>
    </source>
</evidence>
<dbReference type="Proteomes" id="UP000054783">
    <property type="component" value="Unassembled WGS sequence"/>
</dbReference>
<organism evidence="1 2">
    <name type="scientific">Trichinella patagoniensis</name>
    <dbReference type="NCBI Taxonomy" id="990121"/>
    <lineage>
        <taxon>Eukaryota</taxon>
        <taxon>Metazoa</taxon>
        <taxon>Ecdysozoa</taxon>
        <taxon>Nematoda</taxon>
        <taxon>Enoplea</taxon>
        <taxon>Dorylaimia</taxon>
        <taxon>Trichinellida</taxon>
        <taxon>Trichinellidae</taxon>
        <taxon>Trichinella</taxon>
    </lineage>
</organism>
<keyword evidence="2" id="KW-1185">Reference proteome</keyword>
<reference evidence="1 2" key="1">
    <citation type="submission" date="2015-01" db="EMBL/GenBank/DDBJ databases">
        <title>Evolution of Trichinella species and genotypes.</title>
        <authorList>
            <person name="Korhonen P.K."/>
            <person name="Edoardo P."/>
            <person name="Giuseppe L.R."/>
            <person name="Gasser R.B."/>
        </authorList>
    </citation>
    <scope>NUCLEOTIDE SEQUENCE [LARGE SCALE GENOMIC DNA]</scope>
    <source>
        <strain evidence="1">ISS2496</strain>
    </source>
</reference>
<dbReference type="OrthoDB" id="5917120at2759"/>
<comment type="caution">
    <text evidence="1">The sequence shown here is derived from an EMBL/GenBank/DDBJ whole genome shotgun (WGS) entry which is preliminary data.</text>
</comment>
<protein>
    <submittedName>
        <fullName evidence="1">Uncharacterized protein</fullName>
    </submittedName>
</protein>
<gene>
    <name evidence="1" type="ORF">T12_11907</name>
</gene>
<accession>A0A0V1A539</accession>
<evidence type="ECO:0000313" key="2">
    <source>
        <dbReference type="Proteomes" id="UP000054783"/>
    </source>
</evidence>
<dbReference type="AlphaFoldDB" id="A0A0V1A539"/>
<name>A0A0V1A539_9BILA</name>
<proteinExistence type="predicted"/>